<name>A0ABP8CU25_9ACTN</name>
<dbReference type="NCBIfam" id="TIGR03816">
    <property type="entry name" value="tadE_like_DECH"/>
    <property type="match status" value="1"/>
</dbReference>
<reference evidence="2" key="1">
    <citation type="journal article" date="2019" name="Int. J. Syst. Evol. Microbiol.">
        <title>The Global Catalogue of Microorganisms (GCM) 10K type strain sequencing project: providing services to taxonomists for standard genome sequencing and annotation.</title>
        <authorList>
            <consortium name="The Broad Institute Genomics Platform"/>
            <consortium name="The Broad Institute Genome Sequencing Center for Infectious Disease"/>
            <person name="Wu L."/>
            <person name="Ma J."/>
        </authorList>
    </citation>
    <scope>NUCLEOTIDE SEQUENCE [LARGE SCALE GENOMIC DNA]</scope>
    <source>
        <strain evidence="2">JCM 17441</strain>
    </source>
</reference>
<protein>
    <recommendedName>
        <fullName evidence="3">Helicase</fullName>
    </recommendedName>
</protein>
<dbReference type="Proteomes" id="UP001500620">
    <property type="component" value="Unassembled WGS sequence"/>
</dbReference>
<accession>A0ABP8CU25</accession>
<evidence type="ECO:0000313" key="2">
    <source>
        <dbReference type="Proteomes" id="UP001500620"/>
    </source>
</evidence>
<organism evidence="1 2">
    <name type="scientific">Dactylosporangium darangshiense</name>
    <dbReference type="NCBI Taxonomy" id="579108"/>
    <lineage>
        <taxon>Bacteria</taxon>
        <taxon>Bacillati</taxon>
        <taxon>Actinomycetota</taxon>
        <taxon>Actinomycetes</taxon>
        <taxon>Micromonosporales</taxon>
        <taxon>Micromonosporaceae</taxon>
        <taxon>Dactylosporangium</taxon>
    </lineage>
</organism>
<sequence length="101" mass="9543">MLAVGLAALLLALGFVIAGGVIVARHEARNAADAGALAGALSAVQGARAACAAAGRLVEANGGRLVGCTVAGPVVTVTVEVRARTGLATAASARAGPVMAA</sequence>
<gene>
    <name evidence="1" type="ORF">GCM10022255_002500</name>
</gene>
<evidence type="ECO:0000313" key="1">
    <source>
        <dbReference type="EMBL" id="GAA4243430.1"/>
    </source>
</evidence>
<dbReference type="EMBL" id="BAABAT010000001">
    <property type="protein sequence ID" value="GAA4243430.1"/>
    <property type="molecule type" value="Genomic_DNA"/>
</dbReference>
<dbReference type="InterPro" id="IPR021202">
    <property type="entry name" value="Rv3654c-like"/>
</dbReference>
<proteinExistence type="predicted"/>
<evidence type="ECO:0008006" key="3">
    <source>
        <dbReference type="Google" id="ProtNLM"/>
    </source>
</evidence>
<comment type="caution">
    <text evidence="1">The sequence shown here is derived from an EMBL/GenBank/DDBJ whole genome shotgun (WGS) entry which is preliminary data.</text>
</comment>
<keyword evidence="2" id="KW-1185">Reference proteome</keyword>